<protein>
    <submittedName>
        <fullName evidence="1">Uncharacterized protein</fullName>
    </submittedName>
</protein>
<accession>A0A8H6HB63</accession>
<comment type="caution">
    <text evidence="1">The sequence shown here is derived from an EMBL/GenBank/DDBJ whole genome shotgun (WGS) entry which is preliminary data.</text>
</comment>
<name>A0A8H6HB63_9AGAR</name>
<dbReference type="Proteomes" id="UP000521943">
    <property type="component" value="Unassembled WGS sequence"/>
</dbReference>
<proteinExistence type="predicted"/>
<gene>
    <name evidence="1" type="ORF">DFP72DRAFT_936122</name>
</gene>
<organism evidence="1 2">
    <name type="scientific">Ephemerocybe angulata</name>
    <dbReference type="NCBI Taxonomy" id="980116"/>
    <lineage>
        <taxon>Eukaryota</taxon>
        <taxon>Fungi</taxon>
        <taxon>Dikarya</taxon>
        <taxon>Basidiomycota</taxon>
        <taxon>Agaricomycotina</taxon>
        <taxon>Agaricomycetes</taxon>
        <taxon>Agaricomycetidae</taxon>
        <taxon>Agaricales</taxon>
        <taxon>Agaricineae</taxon>
        <taxon>Psathyrellaceae</taxon>
        <taxon>Ephemerocybe</taxon>
    </lineage>
</organism>
<reference evidence="1 2" key="1">
    <citation type="submission" date="2020-07" db="EMBL/GenBank/DDBJ databases">
        <title>Comparative genomics of pyrophilous fungi reveals a link between fire events and developmental genes.</title>
        <authorList>
            <consortium name="DOE Joint Genome Institute"/>
            <person name="Steindorff A.S."/>
            <person name="Carver A."/>
            <person name="Calhoun S."/>
            <person name="Stillman K."/>
            <person name="Liu H."/>
            <person name="Lipzen A."/>
            <person name="Pangilinan J."/>
            <person name="Labutti K."/>
            <person name="Bruns T.D."/>
            <person name="Grigoriev I.V."/>
        </authorList>
    </citation>
    <scope>NUCLEOTIDE SEQUENCE [LARGE SCALE GENOMIC DNA]</scope>
    <source>
        <strain evidence="1 2">CBS 144469</strain>
    </source>
</reference>
<evidence type="ECO:0000313" key="1">
    <source>
        <dbReference type="EMBL" id="KAF6742902.1"/>
    </source>
</evidence>
<dbReference type="EMBL" id="JACGCI010000163">
    <property type="protein sequence ID" value="KAF6742902.1"/>
    <property type="molecule type" value="Genomic_DNA"/>
</dbReference>
<keyword evidence="2" id="KW-1185">Reference proteome</keyword>
<sequence length="77" mass="8680">MSSGARALVLLRLSRLQSGRNHYHGWAIVESRRLCFWPLCESLDPLGFWNDAKCSVCSPCIRSGTLMCRGAGRRRRG</sequence>
<dbReference type="AlphaFoldDB" id="A0A8H6HB63"/>
<evidence type="ECO:0000313" key="2">
    <source>
        <dbReference type="Proteomes" id="UP000521943"/>
    </source>
</evidence>